<comment type="subcellular location">
    <subcellularLocation>
        <location evidence="1 12">Golgi apparatus membrane</location>
        <topology evidence="1 12">Single-pass type II membrane protein</topology>
    </subcellularLocation>
</comment>
<dbReference type="FunFam" id="3.90.550.10:FF:000096">
    <property type="entry name" value="Glycosyltransferases"/>
    <property type="match status" value="1"/>
</dbReference>
<name>A0A8N4F246_ELAGV</name>
<organism evidence="14 15">
    <name type="scientific">Elaeis guineensis var. tenera</name>
    <name type="common">Oil palm</name>
    <dbReference type="NCBI Taxonomy" id="51953"/>
    <lineage>
        <taxon>Eukaryota</taxon>
        <taxon>Viridiplantae</taxon>
        <taxon>Streptophyta</taxon>
        <taxon>Embryophyta</taxon>
        <taxon>Tracheophyta</taxon>
        <taxon>Spermatophyta</taxon>
        <taxon>Magnoliopsida</taxon>
        <taxon>Liliopsida</taxon>
        <taxon>Arecaceae</taxon>
        <taxon>Arecoideae</taxon>
        <taxon>Cocoseae</taxon>
        <taxon>Elaeidinae</taxon>
        <taxon>Elaeis</taxon>
    </lineage>
</organism>
<evidence type="ECO:0000256" key="10">
    <source>
        <dbReference type="ARBA" id="ARBA00023180"/>
    </source>
</evidence>
<evidence type="ECO:0000256" key="7">
    <source>
        <dbReference type="ARBA" id="ARBA00022989"/>
    </source>
</evidence>
<comment type="function">
    <text evidence="12">Involved in the synthesis of glucuronoxylan hemicellulose in secondary cell walls.</text>
</comment>
<evidence type="ECO:0000313" key="14">
    <source>
        <dbReference type="Proteomes" id="UP000504607"/>
    </source>
</evidence>
<dbReference type="GO" id="GO:0010417">
    <property type="term" value="P:glucuronoxylan biosynthetic process"/>
    <property type="evidence" value="ECO:0007669"/>
    <property type="project" value="TreeGrafter"/>
</dbReference>
<dbReference type="EC" id="2.4.-.-" evidence="12"/>
<keyword evidence="6 12" id="KW-0735">Signal-anchor</keyword>
<feature type="region of interest" description="Disordered" evidence="13">
    <location>
        <begin position="318"/>
        <end position="367"/>
    </location>
</feature>
<evidence type="ECO:0000256" key="11">
    <source>
        <dbReference type="ARBA" id="ARBA00023316"/>
    </source>
</evidence>
<proteinExistence type="inferred from homology"/>
<dbReference type="Proteomes" id="UP000504607">
    <property type="component" value="Chromosome 8"/>
</dbReference>
<dbReference type="InterPro" id="IPR029044">
    <property type="entry name" value="Nucleotide-diphossugar_trans"/>
</dbReference>
<evidence type="ECO:0000256" key="9">
    <source>
        <dbReference type="ARBA" id="ARBA00023136"/>
    </source>
</evidence>
<dbReference type="GO" id="GO:0015018">
    <property type="term" value="F:galactosylgalactosylxylosylprotein 3-beta-glucuronosyltransferase activity"/>
    <property type="evidence" value="ECO:0007669"/>
    <property type="project" value="InterPro"/>
</dbReference>
<dbReference type="Gene3D" id="3.90.550.10">
    <property type="entry name" value="Spore Coat Polysaccharide Biosynthesis Protein SpsA, Chain A"/>
    <property type="match status" value="1"/>
</dbReference>
<dbReference type="SUPFAM" id="SSF53448">
    <property type="entry name" value="Nucleotide-diphospho-sugar transferases"/>
    <property type="match status" value="1"/>
</dbReference>
<dbReference type="RefSeq" id="XP_029121960.1">
    <property type="nucleotide sequence ID" value="XM_029266127.1"/>
</dbReference>
<dbReference type="KEGG" id="egu:105050158"/>
<evidence type="ECO:0000256" key="8">
    <source>
        <dbReference type="ARBA" id="ARBA00023034"/>
    </source>
</evidence>
<feature type="compositionally biased region" description="Basic residues" evidence="13">
    <location>
        <begin position="341"/>
        <end position="359"/>
    </location>
</feature>
<accession>A0A8N4F246</accession>
<dbReference type="GO" id="GO:0042285">
    <property type="term" value="F:xylosyltransferase activity"/>
    <property type="evidence" value="ECO:0007669"/>
    <property type="project" value="TreeGrafter"/>
</dbReference>
<dbReference type="PANTHER" id="PTHR10896:SF17">
    <property type="entry name" value="BETA-1,4-XYLOSYLTRANSFERASE IRX14H-RELATED"/>
    <property type="match status" value="1"/>
</dbReference>
<evidence type="ECO:0000313" key="16">
    <source>
        <dbReference type="RefSeq" id="XP_029121960.1"/>
    </source>
</evidence>
<keyword evidence="8 12" id="KW-0333">Golgi apparatus</keyword>
<dbReference type="InterPro" id="IPR005027">
    <property type="entry name" value="Glyco_trans_43"/>
</dbReference>
<keyword evidence="5" id="KW-0812">Transmembrane</keyword>
<evidence type="ECO:0000256" key="5">
    <source>
        <dbReference type="ARBA" id="ARBA00022692"/>
    </source>
</evidence>
<dbReference type="Pfam" id="PF03360">
    <property type="entry name" value="Glyco_transf_43"/>
    <property type="match status" value="1"/>
</dbReference>
<evidence type="ECO:0000256" key="2">
    <source>
        <dbReference type="ARBA" id="ARBA00007706"/>
    </source>
</evidence>
<evidence type="ECO:0000256" key="6">
    <source>
        <dbReference type="ARBA" id="ARBA00022968"/>
    </source>
</evidence>
<evidence type="ECO:0000256" key="4">
    <source>
        <dbReference type="ARBA" id="ARBA00022679"/>
    </source>
</evidence>
<keyword evidence="14" id="KW-1185">Reference proteome</keyword>
<keyword evidence="4 12" id="KW-0808">Transferase</keyword>
<protein>
    <recommendedName>
        <fullName evidence="12">Glycosyltransferases</fullName>
        <ecNumber evidence="12">2.4.-.-</ecNumber>
    </recommendedName>
</protein>
<sequence length="367" mass="41220">MRAQRILDCVQREQRLQYGVKNPRPLLVVTPTYPRTFQALHLTGLLHSLQLIPYPLTWLVVDAAGVGAASNETAALLARSRVPVLHIRFSGRMPLRWSDRHRTEARMRLQALRVIKERRLEGVVVFADDSNVHSMELFDEIQKVKWMGAVSVGIVAHSGNPGMVAPQQLSKEEEENSPVPVQGPACNSSGQLAGWHTFNSLPYVNKSATFIGDGAMVLPQKLEWAGFVLNSKLLWEEEEGKPDWVRNLDEVGVNGEEIESPLDLLKDASFVEPLGNCGKKVLLWWLRVEARYDSKFPAGWVIDPPLEIIVPAKRTPWPHAPPELPSGKVATSQDPLEKRSSKTGRSSRSRRSSRNKRKREPQIDTHI</sequence>
<keyword evidence="11 12" id="KW-0961">Cell wall biogenesis/degradation</keyword>
<evidence type="ECO:0000313" key="15">
    <source>
        <dbReference type="RefSeq" id="XP_029121959.1"/>
    </source>
</evidence>
<keyword evidence="9" id="KW-0472">Membrane</keyword>
<evidence type="ECO:0000256" key="3">
    <source>
        <dbReference type="ARBA" id="ARBA00022676"/>
    </source>
</evidence>
<gene>
    <name evidence="15 16" type="primary">LOC105050158</name>
</gene>
<evidence type="ECO:0000256" key="13">
    <source>
        <dbReference type="SAM" id="MobiDB-lite"/>
    </source>
</evidence>
<reference evidence="15 16" key="1">
    <citation type="submission" date="2025-04" db="UniProtKB">
        <authorList>
            <consortium name="RefSeq"/>
        </authorList>
    </citation>
    <scope>IDENTIFICATION</scope>
</reference>
<dbReference type="OrthoDB" id="675023at2759"/>
<dbReference type="AlphaFoldDB" id="A0A8N4F246"/>
<keyword evidence="7" id="KW-1133">Transmembrane helix</keyword>
<dbReference type="RefSeq" id="XP_029121959.1">
    <property type="nucleotide sequence ID" value="XM_029266126.1"/>
</dbReference>
<dbReference type="PANTHER" id="PTHR10896">
    <property type="entry name" value="GALACTOSYLGALACTOSYLXYLOSYLPROTEIN 3-BETA-GLUCURONOSYLTRANSFERASE BETA-1,3-GLUCURONYLTRANSFERASE"/>
    <property type="match status" value="1"/>
</dbReference>
<evidence type="ECO:0000256" key="1">
    <source>
        <dbReference type="ARBA" id="ARBA00004323"/>
    </source>
</evidence>
<dbReference type="GO" id="GO:0071555">
    <property type="term" value="P:cell wall organization"/>
    <property type="evidence" value="ECO:0007669"/>
    <property type="project" value="UniProtKB-KW"/>
</dbReference>
<keyword evidence="3" id="KW-0328">Glycosyltransferase</keyword>
<dbReference type="GO" id="GO:0000139">
    <property type="term" value="C:Golgi membrane"/>
    <property type="evidence" value="ECO:0007669"/>
    <property type="project" value="UniProtKB-SubCell"/>
</dbReference>
<dbReference type="GO" id="GO:0009834">
    <property type="term" value="P:plant-type secondary cell wall biogenesis"/>
    <property type="evidence" value="ECO:0007669"/>
    <property type="project" value="TreeGrafter"/>
</dbReference>
<evidence type="ECO:0000256" key="12">
    <source>
        <dbReference type="RuleBase" id="RU363127"/>
    </source>
</evidence>
<comment type="similarity">
    <text evidence="2 12">Belongs to the glycosyltransferase 43 family.</text>
</comment>
<keyword evidence="10" id="KW-0325">Glycoprotein</keyword>